<comment type="caution">
    <text evidence="2">The sequence shown here is derived from an EMBL/GenBank/DDBJ whole genome shotgun (WGS) entry which is preliminary data.</text>
</comment>
<feature type="compositionally biased region" description="Basic and acidic residues" evidence="1">
    <location>
        <begin position="100"/>
        <end position="128"/>
    </location>
</feature>
<accession>A0ABR3MUV1</accession>
<sequence length="160" mass="18821">MCKEMEVLIKNHKALDKSMKREKKREQELGVLTLFKQYGLKLLKLEKQEKENKANDFKEERPPPYAPSCDQAVNQMPLVQGTIDIKGPIDFEGYVQDNIESERNEQSRKDEQRRVAEKRGEKHSHTAVREGLATSEERLRTSTPVQQEREREREQPMKRS</sequence>
<proteinExistence type="predicted"/>
<protein>
    <submittedName>
        <fullName evidence="2">Uncharacterized protein</fullName>
    </submittedName>
</protein>
<keyword evidence="3" id="KW-1185">Reference proteome</keyword>
<feature type="region of interest" description="Disordered" evidence="1">
    <location>
        <begin position="96"/>
        <end position="160"/>
    </location>
</feature>
<dbReference type="Proteomes" id="UP001558613">
    <property type="component" value="Unassembled WGS sequence"/>
</dbReference>
<feature type="compositionally biased region" description="Basic and acidic residues" evidence="1">
    <location>
        <begin position="50"/>
        <end position="62"/>
    </location>
</feature>
<evidence type="ECO:0000313" key="3">
    <source>
        <dbReference type="Proteomes" id="UP001558613"/>
    </source>
</evidence>
<feature type="compositionally biased region" description="Basic and acidic residues" evidence="1">
    <location>
        <begin position="147"/>
        <end position="160"/>
    </location>
</feature>
<reference evidence="2 3" key="1">
    <citation type="submission" date="2023-09" db="EMBL/GenBank/DDBJ databases">
        <authorList>
            <person name="Wang M."/>
        </authorList>
    </citation>
    <scope>NUCLEOTIDE SEQUENCE [LARGE SCALE GENOMIC DNA]</scope>
    <source>
        <strain evidence="2">GT-2023</strain>
        <tissue evidence="2">Liver</tissue>
    </source>
</reference>
<feature type="region of interest" description="Disordered" evidence="1">
    <location>
        <begin position="50"/>
        <end position="71"/>
    </location>
</feature>
<name>A0ABR3MUV1_9TELE</name>
<organism evidence="2 3">
    <name type="scientific">Cirrhinus molitorella</name>
    <name type="common">mud carp</name>
    <dbReference type="NCBI Taxonomy" id="172907"/>
    <lineage>
        <taxon>Eukaryota</taxon>
        <taxon>Metazoa</taxon>
        <taxon>Chordata</taxon>
        <taxon>Craniata</taxon>
        <taxon>Vertebrata</taxon>
        <taxon>Euteleostomi</taxon>
        <taxon>Actinopterygii</taxon>
        <taxon>Neopterygii</taxon>
        <taxon>Teleostei</taxon>
        <taxon>Ostariophysi</taxon>
        <taxon>Cypriniformes</taxon>
        <taxon>Cyprinidae</taxon>
        <taxon>Labeoninae</taxon>
        <taxon>Labeonini</taxon>
        <taxon>Cirrhinus</taxon>
    </lineage>
</organism>
<evidence type="ECO:0000313" key="2">
    <source>
        <dbReference type="EMBL" id="KAL1268408.1"/>
    </source>
</evidence>
<evidence type="ECO:0000256" key="1">
    <source>
        <dbReference type="SAM" id="MobiDB-lite"/>
    </source>
</evidence>
<gene>
    <name evidence="2" type="ORF">QQF64_033771</name>
</gene>
<dbReference type="EMBL" id="JAYMGO010000009">
    <property type="protein sequence ID" value="KAL1268408.1"/>
    <property type="molecule type" value="Genomic_DNA"/>
</dbReference>